<dbReference type="InterPro" id="IPR036427">
    <property type="entry name" value="Bromodomain-like_sf"/>
</dbReference>
<feature type="compositionally biased region" description="Low complexity" evidence="17">
    <location>
        <begin position="60"/>
        <end position="73"/>
    </location>
</feature>
<keyword evidence="14" id="KW-0804">Transcription</keyword>
<dbReference type="Gene3D" id="3.30.160.360">
    <property type="match status" value="1"/>
</dbReference>
<dbReference type="InterPro" id="IPR011011">
    <property type="entry name" value="Znf_FYVE_PHD"/>
</dbReference>
<keyword evidence="10" id="KW-0156">Chromatin regulator</keyword>
<keyword evidence="3" id="KW-0489">Methyltransferase</keyword>
<dbReference type="SUPFAM" id="SSF82199">
    <property type="entry name" value="SET domain"/>
    <property type="match status" value="1"/>
</dbReference>
<feature type="domain" description="Bromo" evidence="18">
    <location>
        <begin position="1132"/>
        <end position="1196"/>
    </location>
</feature>
<dbReference type="InterPro" id="IPR003888">
    <property type="entry name" value="FYrich_N"/>
</dbReference>
<dbReference type="SMART" id="SM00508">
    <property type="entry name" value="PostSET"/>
    <property type="match status" value="1"/>
</dbReference>
<dbReference type="InterPro" id="IPR036280">
    <property type="entry name" value="Multihaem_cyt_sf"/>
</dbReference>
<evidence type="ECO:0000256" key="4">
    <source>
        <dbReference type="ARBA" id="ARBA00022679"/>
    </source>
</evidence>
<reference evidence="22" key="1">
    <citation type="submission" date="2019-03" db="EMBL/GenBank/DDBJ databases">
        <title>Long read genome sequence of the mycoparasitic Pythium oligandrum ATCC 38472 isolated from sugarbeet rhizosphere.</title>
        <authorList>
            <person name="Gaulin E."/>
        </authorList>
    </citation>
    <scope>NUCLEOTIDE SEQUENCE</scope>
    <source>
        <strain evidence="22">ATCC 38472_TT</strain>
    </source>
</reference>
<dbReference type="GO" id="GO:0140938">
    <property type="term" value="F:histone H3 methyltransferase activity"/>
    <property type="evidence" value="ECO:0007669"/>
    <property type="project" value="UniProtKB-ARBA"/>
</dbReference>
<dbReference type="GO" id="GO:0003677">
    <property type="term" value="F:DNA binding"/>
    <property type="evidence" value="ECO:0007669"/>
    <property type="project" value="UniProtKB-KW"/>
</dbReference>
<feature type="compositionally biased region" description="Basic and acidic residues" evidence="17">
    <location>
        <begin position="74"/>
        <end position="85"/>
    </location>
</feature>
<dbReference type="Pfam" id="PF00628">
    <property type="entry name" value="PHD"/>
    <property type="match status" value="1"/>
</dbReference>
<feature type="region of interest" description="Disordered" evidence="17">
    <location>
        <begin position="2216"/>
        <end position="2289"/>
    </location>
</feature>
<gene>
    <name evidence="22" type="ORF">Poli38472_013754</name>
</gene>
<feature type="compositionally biased region" description="Acidic residues" evidence="17">
    <location>
        <begin position="1254"/>
        <end position="1282"/>
    </location>
</feature>
<feature type="compositionally biased region" description="Low complexity" evidence="17">
    <location>
        <begin position="2251"/>
        <end position="2276"/>
    </location>
</feature>
<dbReference type="Gene3D" id="2.170.270.10">
    <property type="entry name" value="SET domain"/>
    <property type="match status" value="1"/>
</dbReference>
<evidence type="ECO:0000256" key="11">
    <source>
        <dbReference type="ARBA" id="ARBA00023015"/>
    </source>
</evidence>
<dbReference type="GO" id="GO:0008270">
    <property type="term" value="F:zinc ion binding"/>
    <property type="evidence" value="ECO:0007669"/>
    <property type="project" value="UniProtKB-KW"/>
</dbReference>
<dbReference type="SMART" id="SM00297">
    <property type="entry name" value="BROMO"/>
    <property type="match status" value="1"/>
</dbReference>
<keyword evidence="7" id="KW-0677">Repeat</keyword>
<evidence type="ECO:0000313" key="22">
    <source>
        <dbReference type="EMBL" id="TMW61291.1"/>
    </source>
</evidence>
<dbReference type="Pfam" id="PF13771">
    <property type="entry name" value="zf-HC5HC2H"/>
    <property type="match status" value="1"/>
</dbReference>
<dbReference type="PROSITE" id="PS50280">
    <property type="entry name" value="SET"/>
    <property type="match status" value="1"/>
</dbReference>
<dbReference type="InterPro" id="IPR003889">
    <property type="entry name" value="FYrich_C"/>
</dbReference>
<dbReference type="SMART" id="SM00541">
    <property type="entry name" value="FYRN"/>
    <property type="match status" value="1"/>
</dbReference>
<dbReference type="Pfam" id="PF00439">
    <property type="entry name" value="Bromodomain"/>
    <property type="match status" value="1"/>
</dbReference>
<evidence type="ECO:0000259" key="21">
    <source>
        <dbReference type="PROSITE" id="PS51805"/>
    </source>
</evidence>
<dbReference type="InterPro" id="IPR001965">
    <property type="entry name" value="Znf_PHD"/>
</dbReference>
<dbReference type="Pfam" id="PF00856">
    <property type="entry name" value="SET"/>
    <property type="match status" value="1"/>
</dbReference>
<evidence type="ECO:0000256" key="16">
    <source>
        <dbReference type="PROSITE-ProRule" id="PRU00035"/>
    </source>
</evidence>
<dbReference type="Gene3D" id="1.20.920.10">
    <property type="entry name" value="Bromodomain-like"/>
    <property type="match status" value="1"/>
</dbReference>
<organism evidence="22 23">
    <name type="scientific">Pythium oligandrum</name>
    <name type="common">Mycoparasitic fungus</name>
    <dbReference type="NCBI Taxonomy" id="41045"/>
    <lineage>
        <taxon>Eukaryota</taxon>
        <taxon>Sar</taxon>
        <taxon>Stramenopiles</taxon>
        <taxon>Oomycota</taxon>
        <taxon>Peronosporomycetes</taxon>
        <taxon>Pythiales</taxon>
        <taxon>Pythiaceae</taxon>
        <taxon>Pythium</taxon>
    </lineage>
</organism>
<keyword evidence="11" id="KW-0805">Transcription regulation</keyword>
<evidence type="ECO:0000256" key="8">
    <source>
        <dbReference type="ARBA" id="ARBA00022771"/>
    </source>
</evidence>
<keyword evidence="13" id="KW-0238">DNA-binding</keyword>
<keyword evidence="15" id="KW-0539">Nucleus</keyword>
<evidence type="ECO:0000256" key="7">
    <source>
        <dbReference type="ARBA" id="ARBA00022737"/>
    </source>
</evidence>
<dbReference type="PRINTS" id="PR00503">
    <property type="entry name" value="BROMODOMAIN"/>
</dbReference>
<dbReference type="SUPFAM" id="SSF48695">
    <property type="entry name" value="Multiheme cytochromes"/>
    <property type="match status" value="1"/>
</dbReference>
<dbReference type="InterPro" id="IPR013083">
    <property type="entry name" value="Znf_RING/FYVE/PHD"/>
</dbReference>
<keyword evidence="9" id="KW-0862">Zinc</keyword>
<evidence type="ECO:0000256" key="3">
    <source>
        <dbReference type="ARBA" id="ARBA00022603"/>
    </source>
</evidence>
<dbReference type="GO" id="GO:0016279">
    <property type="term" value="F:protein-lysine N-methyltransferase activity"/>
    <property type="evidence" value="ECO:0007669"/>
    <property type="project" value="UniProtKB-ARBA"/>
</dbReference>
<keyword evidence="5" id="KW-0949">S-adenosyl-L-methionine</keyword>
<dbReference type="PANTHER" id="PTHR45888:SF6">
    <property type="entry name" value="HL01030P-RELATED"/>
    <property type="match status" value="1"/>
</dbReference>
<keyword evidence="23" id="KW-1185">Reference proteome</keyword>
<dbReference type="Proteomes" id="UP000794436">
    <property type="component" value="Unassembled WGS sequence"/>
</dbReference>
<protein>
    <submittedName>
        <fullName evidence="22">Uncharacterized protein</fullName>
    </submittedName>
</protein>
<evidence type="ECO:0000256" key="13">
    <source>
        <dbReference type="ARBA" id="ARBA00023125"/>
    </source>
</evidence>
<dbReference type="InterPro" id="IPR003616">
    <property type="entry name" value="Post-SET_dom"/>
</dbReference>
<evidence type="ECO:0000256" key="12">
    <source>
        <dbReference type="ARBA" id="ARBA00023117"/>
    </source>
</evidence>
<dbReference type="SUPFAM" id="SSF47370">
    <property type="entry name" value="Bromodomain"/>
    <property type="match status" value="1"/>
</dbReference>
<dbReference type="GO" id="GO:0032259">
    <property type="term" value="P:methylation"/>
    <property type="evidence" value="ECO:0007669"/>
    <property type="project" value="UniProtKB-KW"/>
</dbReference>
<evidence type="ECO:0000256" key="2">
    <source>
        <dbReference type="ARBA" id="ARBA00022553"/>
    </source>
</evidence>
<feature type="compositionally biased region" description="Low complexity" evidence="17">
    <location>
        <begin position="1630"/>
        <end position="1648"/>
    </location>
</feature>
<dbReference type="Pfam" id="PF05964">
    <property type="entry name" value="FYRN"/>
    <property type="match status" value="1"/>
</dbReference>
<evidence type="ECO:0000259" key="20">
    <source>
        <dbReference type="PROSITE" id="PS50868"/>
    </source>
</evidence>
<evidence type="ECO:0000256" key="6">
    <source>
        <dbReference type="ARBA" id="ARBA00022723"/>
    </source>
</evidence>
<comment type="subcellular location">
    <subcellularLocation>
        <location evidence="1">Nucleus</location>
    </subcellularLocation>
</comment>
<keyword evidence="8" id="KW-0863">Zinc-finger</keyword>
<sequence length="2451" mass="271157">MRSGAFAASTTTHARRQTQEDVEFACLRCQQSVKVSFVANRALQPTNERRRSEQTRLTVENASNTNAENATTTEETKEKSGRDAKKLSEDAAVLAVSAEVTRCTRCDGYFHTACVDVGANGFVCRPCERAATGTATQVSDVAAQEQGAVLPVLLPVQAIGVIDMEHVGNTADDDDNDDDSGDWVVFKKEIEMCTTCRQVHVAASDKEQCRQCHSTFLHRRCLDRHHNSSLSTSFKNASRKRKRPVTEIVPNDEPAMEQEPQDESICSACDHGGNRAGDIQNRMLAILVPRTEVSRTEVEWFDSCISCHGHFCLHELDGDNDNDHHTTIADEFGTVTTYGWQCRGCTGHPFAIVEPAYAQGPINGLDSVQLVDVLICDGCDGEYEMALLDPPLTEAPSGDWFCVACSVKQTSELPLGTAVPPSVPDQMMTVLICDGCEGEFDMSTIHPPVSEIPEGDWFCSGCAGHPPLPGSLEASHQVVGDVLAVPALVNVTLLICDGCDGEFDMGALNPPLVKIPEGDWYCPGCVTQRKSSKRRSTAKAKGKRHIEPSAQLLPTVPILTNVTLLLCDGCNGEYDMAALDPPLAAVPAGDWFCPPCEHLRGGKRPAKNAKNVLKTCTNCETTFDSRKSNRKNRKGHEDASVSLCDRCDAVQVGAQSRDINLAESDRDKHRLKRKRSAGTIAPSDEDKIVLPKEDIIDTGAVRLPVAVHVSYNGREDKASAGGATCATGHIVCSDDEGGNSDEEDRVIIVCDICLREFKMLEVIGDENSIPPRPWYCIPCLKRLKKNRKKKQRISKQMMLEMQLYGGLLRDTAAKVVDPVTRALRGKLPTSDTELLEMYTLVGKRVAVFLQWDKHWSMGRVLSFSVKTGHHLVQFEDETEKLLPLFALPLVVATSTFVSVKIPAFQNDWWPAQVLRMNPIAERQMQMRLEEDTSLNDFRLVSVFTGSKMAGKPQNVSSWVPKHLCRALKRDVSGDNINVDDPELERAIKRALSEATAERTIRDLALQKLVKSSAVQGNWDQQSSFHRNDFEIDLDTEVPDLNVSMTVEDEENEEADEIEEAESSAANGSKSGNVGVSSSKPARLVDEEYAFSLKFKTSYDARAFHNYECLTCRKVRMLKVVHRLLSEDKMDLFKEPVTRAIAPTYFDVIKEPMDLSTIQTRILQNEYKRTNFREFRDDFELMCLNAVTFNSRDRDFLIWREAWRFYGQGQKIFRQTAPKSRMKQRGGKYFDALVIAAKRQLPNNSLIGKKKLSEEDGGDGSDGDDDDGDEDDFGRFGDEDEVDLPNGESSSANLEKAEEHGDHANQNVVINGARQEGAHTQSSGADLSIEATPNGTSAAMRSAIVERRRQPAQASFVPQSELGVVPKPYSAISLYLMMLTRPAAHTYCWMDACGVCGSAGRNQDFLFCVDCGECFHSFCVGISSERLELHQATQWKEWKENLGIYLFVLRIGEECLKALAFRSVNFHDNWERISRNKEMIEQGVSIPSWLVQKASRYLRFKRYARGPRASLRRQSRKKDNFYSQQGLDAQKDPSAICTIASEAASCAALLACVHLFYGWRPLQKVVIHLLSRTGSTTGEQLGEGLIMMLQVDNTMTLDEEMAMIKQQYERRAGKRHLVRMQGEVDDSLALVESSSASSQASSTPRTSSAVDNHPVDSTHEQPPTPKTPTTPSKPIRLVYLTKVDPFFGWSVEASAETHEKESPVVSYDTRLGGKFLDGRFCAMCFIVGDSPACGRLVYSDLDQWVHVNCALWSAEVYEDQRGMLQKCQKAVSRSRINRCDGCGVLGATVGCCVSRCMRHYHFPCAVDHGVVFLPNSETCCPMPSHVALMAKKLQITLHNPAEQPVDDSLVVIDEVGTHGVDGVGDTSTAVADEADGDQDPAMSDVVEDSLGDSSIKTPPIESSVEVNVKDEFETPEVDGISEQIVPIGSVLPVVNAMEEPLHSVRVEFSTVLADPKKRIHNLRLKRQVCFRFGALTVHSLGHIVIGNPSFYCRDAVFPLGFRSTRIFWSARHLGKRCLYECVVTSTDVEDHTDSTIAGLSKSGETSRLASTPKAVFKITPSDDPENPVVAHSPNEALIELRSRVVALYEDERCFADDRNPFLSRTSWFSFGLLGNHFFGFGIPEIAAEIESLPHVATTAISRNFVAKKHLQLNRKRKRGVDEAMLSVLIGGDSNANDQVYVFTHRLPTPAEMALAMQEVELVVEAEARAYFSSGAVRTDGLDRGEPEDPVKARTALRRLNKDVSRATDVLPSDATSATTSGATGTSGNANSTSNSGSGTSGGGSGGDGVAMDLEHLPIAMQYRELRRRPFDEKLEVRKSKIHGYGLFTKEKFSEGQMIVEYQGQMITQDVADVREKHYEEMGIGSCYMFRLDERTIIDATRSGNLARFMNHSCDPKAFARVVSVENNEKKIVIFAKRTIDAGEEVTYDYKFPIEDEAIRCDCGAPNCVGRMN</sequence>
<dbReference type="PROSITE" id="PS51542">
    <property type="entry name" value="FYRN"/>
    <property type="match status" value="1"/>
</dbReference>
<keyword evidence="6" id="KW-0479">Metal-binding</keyword>
<feature type="compositionally biased region" description="Low complexity" evidence="17">
    <location>
        <begin position="1062"/>
        <end position="1076"/>
    </location>
</feature>
<evidence type="ECO:0000313" key="23">
    <source>
        <dbReference type="Proteomes" id="UP000794436"/>
    </source>
</evidence>
<dbReference type="InterPro" id="IPR034732">
    <property type="entry name" value="EPHD"/>
</dbReference>
<evidence type="ECO:0000256" key="17">
    <source>
        <dbReference type="SAM" id="MobiDB-lite"/>
    </source>
</evidence>
<dbReference type="OrthoDB" id="308383at2759"/>
<dbReference type="PANTHER" id="PTHR45888">
    <property type="entry name" value="HL01030P-RELATED"/>
    <property type="match status" value="1"/>
</dbReference>
<feature type="region of interest" description="Disordered" evidence="17">
    <location>
        <begin position="45"/>
        <end position="85"/>
    </location>
</feature>
<evidence type="ECO:0000256" key="14">
    <source>
        <dbReference type="ARBA" id="ARBA00023163"/>
    </source>
</evidence>
<dbReference type="PROSITE" id="PS50868">
    <property type="entry name" value="POST_SET"/>
    <property type="match status" value="1"/>
</dbReference>
<accession>A0A8K1FG60</accession>
<dbReference type="InterPro" id="IPR001487">
    <property type="entry name" value="Bromodomain"/>
</dbReference>
<feature type="region of interest" description="Disordered" evidence="17">
    <location>
        <begin position="1245"/>
        <end position="1302"/>
    </location>
</feature>
<evidence type="ECO:0000256" key="5">
    <source>
        <dbReference type="ARBA" id="ARBA00022691"/>
    </source>
</evidence>
<keyword evidence="12 16" id="KW-0103">Bromodomain</keyword>
<dbReference type="SMART" id="SM00317">
    <property type="entry name" value="SET"/>
    <property type="match status" value="1"/>
</dbReference>
<feature type="domain" description="PHD-type" evidence="21">
    <location>
        <begin position="1717"/>
        <end position="1823"/>
    </location>
</feature>
<keyword evidence="4" id="KW-0808">Transferase</keyword>
<dbReference type="InterPro" id="IPR046341">
    <property type="entry name" value="SET_dom_sf"/>
</dbReference>
<feature type="compositionally biased region" description="Basic and acidic residues" evidence="17">
    <location>
        <begin position="2218"/>
        <end position="2230"/>
    </location>
</feature>
<dbReference type="PROSITE" id="PS50014">
    <property type="entry name" value="BROMODOMAIN_2"/>
    <property type="match status" value="1"/>
</dbReference>
<dbReference type="InterPro" id="IPR019787">
    <property type="entry name" value="Znf_PHD-finger"/>
</dbReference>
<comment type="caution">
    <text evidence="22">The sequence shown here is derived from an EMBL/GenBank/DDBJ whole genome shotgun (WGS) entry which is preliminary data.</text>
</comment>
<dbReference type="EMBL" id="SPLM01000077">
    <property type="protein sequence ID" value="TMW61291.1"/>
    <property type="molecule type" value="Genomic_DNA"/>
</dbReference>
<dbReference type="Gene3D" id="3.30.40.10">
    <property type="entry name" value="Zinc/RING finger domain, C3HC4 (zinc finger)"/>
    <property type="match status" value="5"/>
</dbReference>
<dbReference type="SMART" id="SM00249">
    <property type="entry name" value="PHD"/>
    <property type="match status" value="5"/>
</dbReference>
<proteinExistence type="predicted"/>
<dbReference type="PROSITE" id="PS51543">
    <property type="entry name" value="FYRC"/>
    <property type="match status" value="1"/>
</dbReference>
<evidence type="ECO:0000256" key="9">
    <source>
        <dbReference type="ARBA" id="ARBA00022833"/>
    </source>
</evidence>
<feature type="compositionally biased region" description="Gly residues" evidence="17">
    <location>
        <begin position="2277"/>
        <end position="2287"/>
    </location>
</feature>
<dbReference type="InterPro" id="IPR001214">
    <property type="entry name" value="SET_dom"/>
</dbReference>
<evidence type="ECO:0000256" key="1">
    <source>
        <dbReference type="ARBA" id="ARBA00004123"/>
    </source>
</evidence>
<evidence type="ECO:0000256" key="15">
    <source>
        <dbReference type="ARBA" id="ARBA00023242"/>
    </source>
</evidence>
<dbReference type="SUPFAM" id="SSF57903">
    <property type="entry name" value="FYVE/PHD zinc finger"/>
    <property type="match status" value="5"/>
</dbReference>
<feature type="domain" description="Post-SET" evidence="20">
    <location>
        <begin position="2435"/>
        <end position="2451"/>
    </location>
</feature>
<evidence type="ECO:0000259" key="19">
    <source>
        <dbReference type="PROSITE" id="PS50280"/>
    </source>
</evidence>
<feature type="region of interest" description="Disordered" evidence="17">
    <location>
        <begin position="1630"/>
        <end position="1672"/>
    </location>
</feature>
<name>A0A8K1FG60_PYTOL</name>
<dbReference type="GO" id="GO:0005654">
    <property type="term" value="C:nucleoplasm"/>
    <property type="evidence" value="ECO:0007669"/>
    <property type="project" value="UniProtKB-ARBA"/>
</dbReference>
<evidence type="ECO:0000256" key="10">
    <source>
        <dbReference type="ARBA" id="ARBA00022853"/>
    </source>
</evidence>
<feature type="region of interest" description="Disordered" evidence="17">
    <location>
        <begin position="1045"/>
        <end position="1076"/>
    </location>
</feature>
<dbReference type="CDD" id="cd10518">
    <property type="entry name" value="SET_SETD1-like"/>
    <property type="match status" value="1"/>
</dbReference>
<feature type="domain" description="SET" evidence="19">
    <location>
        <begin position="2311"/>
        <end position="2429"/>
    </location>
</feature>
<feature type="compositionally biased region" description="Acidic residues" evidence="17">
    <location>
        <begin position="1046"/>
        <end position="1061"/>
    </location>
</feature>
<keyword evidence="2" id="KW-0597">Phosphoprotein</keyword>
<evidence type="ECO:0000259" key="18">
    <source>
        <dbReference type="PROSITE" id="PS50014"/>
    </source>
</evidence>
<dbReference type="PROSITE" id="PS51805">
    <property type="entry name" value="EPHD"/>
    <property type="match status" value="1"/>
</dbReference>
<dbReference type="CDD" id="cd04369">
    <property type="entry name" value="Bromodomain"/>
    <property type="match status" value="1"/>
</dbReference>